<keyword evidence="2" id="KW-1185">Reference proteome</keyword>
<dbReference type="Proteomes" id="UP000789396">
    <property type="component" value="Unassembled WGS sequence"/>
</dbReference>
<protein>
    <submittedName>
        <fullName evidence="1">4724_t:CDS:1</fullName>
    </submittedName>
</protein>
<dbReference type="AlphaFoldDB" id="A0A9N9IQU6"/>
<accession>A0A9N9IQU6</accession>
<dbReference type="EMBL" id="CAJVPZ010033382">
    <property type="protein sequence ID" value="CAG8744168.1"/>
    <property type="molecule type" value="Genomic_DNA"/>
</dbReference>
<organism evidence="1 2">
    <name type="scientific">Racocetra fulgida</name>
    <dbReference type="NCBI Taxonomy" id="60492"/>
    <lineage>
        <taxon>Eukaryota</taxon>
        <taxon>Fungi</taxon>
        <taxon>Fungi incertae sedis</taxon>
        <taxon>Mucoromycota</taxon>
        <taxon>Glomeromycotina</taxon>
        <taxon>Glomeromycetes</taxon>
        <taxon>Diversisporales</taxon>
        <taxon>Gigasporaceae</taxon>
        <taxon>Racocetra</taxon>
    </lineage>
</organism>
<proteinExistence type="predicted"/>
<evidence type="ECO:0000313" key="2">
    <source>
        <dbReference type="Proteomes" id="UP000789396"/>
    </source>
</evidence>
<dbReference type="OrthoDB" id="2364454at2759"/>
<reference evidence="1" key="1">
    <citation type="submission" date="2021-06" db="EMBL/GenBank/DDBJ databases">
        <authorList>
            <person name="Kallberg Y."/>
            <person name="Tangrot J."/>
            <person name="Rosling A."/>
        </authorList>
    </citation>
    <scope>NUCLEOTIDE SEQUENCE</scope>
    <source>
        <strain evidence="1">IN212</strain>
    </source>
</reference>
<feature type="non-terminal residue" evidence="1">
    <location>
        <position position="64"/>
    </location>
</feature>
<comment type="caution">
    <text evidence="1">The sequence shown here is derived from an EMBL/GenBank/DDBJ whole genome shotgun (WGS) entry which is preliminary data.</text>
</comment>
<name>A0A9N9IQU6_9GLOM</name>
<gene>
    <name evidence="1" type="ORF">RFULGI_LOCUS13103</name>
</gene>
<sequence>MIEKNAAERAITLTTLLNELFTQYNQHENPTANWKFWWVRSYENYVNDLDGRAYGNGHINKEKL</sequence>
<evidence type="ECO:0000313" key="1">
    <source>
        <dbReference type="EMBL" id="CAG8744168.1"/>
    </source>
</evidence>